<name>A0A382SXF9_9ZZZZ</name>
<reference evidence="1" key="1">
    <citation type="submission" date="2018-05" db="EMBL/GenBank/DDBJ databases">
        <authorList>
            <person name="Lanie J.A."/>
            <person name="Ng W.-L."/>
            <person name="Kazmierczak K.M."/>
            <person name="Andrzejewski T.M."/>
            <person name="Davidsen T.M."/>
            <person name="Wayne K.J."/>
            <person name="Tettelin H."/>
            <person name="Glass J.I."/>
            <person name="Rusch D."/>
            <person name="Podicherti R."/>
            <person name="Tsui H.-C.T."/>
            <person name="Winkler M.E."/>
        </authorList>
    </citation>
    <scope>NUCLEOTIDE SEQUENCE</scope>
</reference>
<gene>
    <name evidence="1" type="ORF">METZ01_LOCUS367106</name>
</gene>
<evidence type="ECO:0008006" key="2">
    <source>
        <dbReference type="Google" id="ProtNLM"/>
    </source>
</evidence>
<feature type="non-terminal residue" evidence="1">
    <location>
        <position position="226"/>
    </location>
</feature>
<proteinExistence type="predicted"/>
<accession>A0A382SXF9</accession>
<organism evidence="1">
    <name type="scientific">marine metagenome</name>
    <dbReference type="NCBI Taxonomy" id="408172"/>
    <lineage>
        <taxon>unclassified sequences</taxon>
        <taxon>metagenomes</taxon>
        <taxon>ecological metagenomes</taxon>
    </lineage>
</organism>
<dbReference type="InterPro" id="IPR029052">
    <property type="entry name" value="Metallo-depent_PP-like"/>
</dbReference>
<dbReference type="GO" id="GO:0016787">
    <property type="term" value="F:hydrolase activity"/>
    <property type="evidence" value="ECO:0007669"/>
    <property type="project" value="InterPro"/>
</dbReference>
<dbReference type="InterPro" id="IPR006179">
    <property type="entry name" value="5_nucleotidase/apyrase"/>
</dbReference>
<dbReference type="Gene3D" id="3.60.21.10">
    <property type="match status" value="1"/>
</dbReference>
<dbReference type="EMBL" id="UINC01132131">
    <property type="protein sequence ID" value="SVD14252.1"/>
    <property type="molecule type" value="Genomic_DNA"/>
</dbReference>
<dbReference type="SUPFAM" id="SSF56300">
    <property type="entry name" value="Metallo-dependent phosphatases"/>
    <property type="match status" value="1"/>
</dbReference>
<dbReference type="PANTHER" id="PTHR11575:SF24">
    <property type="entry name" value="5'-NUCLEOTIDASE"/>
    <property type="match status" value="1"/>
</dbReference>
<dbReference type="PANTHER" id="PTHR11575">
    <property type="entry name" value="5'-NUCLEOTIDASE-RELATED"/>
    <property type="match status" value="1"/>
</dbReference>
<protein>
    <recommendedName>
        <fullName evidence="2">5'-Nucleotidase C-terminal domain-containing protein</fullName>
    </recommendedName>
</protein>
<dbReference type="GO" id="GO:0009166">
    <property type="term" value="P:nucleotide catabolic process"/>
    <property type="evidence" value="ECO:0007669"/>
    <property type="project" value="InterPro"/>
</dbReference>
<sequence length="226" mass="24775">MASICAEPIKINLITTNDIHGVIGEQKANFMNPQYPPTIIGGAAFAKYMDDLRVEIQTTEEEILVLDGGNFFQGSSLGIANNGKTMIEWMNRIGYDGLVPGIYDFISGSKNLNELSKLANFPFLFSNLSCSSCPLVNSNIIPYYIREISGIKVGVLGVVNSLLAEMTLTENLSGTGADKEILAARKWIPEMKAEGAELIILLTSSGVPWNREDEYEKFRSDIINGK</sequence>
<dbReference type="AlphaFoldDB" id="A0A382SXF9"/>
<evidence type="ECO:0000313" key="1">
    <source>
        <dbReference type="EMBL" id="SVD14252.1"/>
    </source>
</evidence>